<keyword evidence="3" id="KW-1185">Reference proteome</keyword>
<proteinExistence type="predicted"/>
<gene>
    <name evidence="2" type="ORF">KIN20_003180</name>
</gene>
<reference evidence="2" key="1">
    <citation type="submission" date="2021-06" db="EMBL/GenBank/DDBJ databases">
        <title>Parelaphostrongylus tenuis whole genome reference sequence.</title>
        <authorList>
            <person name="Garwood T.J."/>
            <person name="Larsen P.A."/>
            <person name="Fountain-Jones N.M."/>
            <person name="Garbe J.R."/>
            <person name="Macchietto M.G."/>
            <person name="Kania S.A."/>
            <person name="Gerhold R.W."/>
            <person name="Richards J.E."/>
            <person name="Wolf T.M."/>
        </authorList>
    </citation>
    <scope>NUCLEOTIDE SEQUENCE</scope>
    <source>
        <strain evidence="2">MNPRO001-30</strain>
        <tissue evidence="2">Meninges</tissue>
    </source>
</reference>
<dbReference type="Proteomes" id="UP001196413">
    <property type="component" value="Unassembled WGS sequence"/>
</dbReference>
<feature type="compositionally biased region" description="Basic and acidic residues" evidence="1">
    <location>
        <begin position="30"/>
        <end position="39"/>
    </location>
</feature>
<protein>
    <submittedName>
        <fullName evidence="2">Uncharacterized protein</fullName>
    </submittedName>
</protein>
<evidence type="ECO:0000313" key="2">
    <source>
        <dbReference type="EMBL" id="KAJ1347978.1"/>
    </source>
</evidence>
<comment type="caution">
    <text evidence="2">The sequence shown here is derived from an EMBL/GenBank/DDBJ whole genome shotgun (WGS) entry which is preliminary data.</text>
</comment>
<sequence length="53" mass="5827">MKCPCGRHSPPSPSSLNDGDTRRRRGCSAVKEDGDGGELRPQEHFITLYDLIA</sequence>
<feature type="region of interest" description="Disordered" evidence="1">
    <location>
        <begin position="1"/>
        <end position="39"/>
    </location>
</feature>
<dbReference type="AlphaFoldDB" id="A0AAD5LZQ7"/>
<name>A0AAD5LZQ7_PARTN</name>
<evidence type="ECO:0000313" key="3">
    <source>
        <dbReference type="Proteomes" id="UP001196413"/>
    </source>
</evidence>
<evidence type="ECO:0000256" key="1">
    <source>
        <dbReference type="SAM" id="MobiDB-lite"/>
    </source>
</evidence>
<organism evidence="2 3">
    <name type="scientific">Parelaphostrongylus tenuis</name>
    <name type="common">Meningeal worm</name>
    <dbReference type="NCBI Taxonomy" id="148309"/>
    <lineage>
        <taxon>Eukaryota</taxon>
        <taxon>Metazoa</taxon>
        <taxon>Ecdysozoa</taxon>
        <taxon>Nematoda</taxon>
        <taxon>Chromadorea</taxon>
        <taxon>Rhabditida</taxon>
        <taxon>Rhabditina</taxon>
        <taxon>Rhabditomorpha</taxon>
        <taxon>Strongyloidea</taxon>
        <taxon>Metastrongylidae</taxon>
        <taxon>Parelaphostrongylus</taxon>
    </lineage>
</organism>
<dbReference type="EMBL" id="JAHQIW010000414">
    <property type="protein sequence ID" value="KAJ1347978.1"/>
    <property type="molecule type" value="Genomic_DNA"/>
</dbReference>
<accession>A0AAD5LZQ7</accession>